<gene>
    <name evidence="3" type="ORF">G1H11_00970</name>
</gene>
<accession>A0A6N9YFX0</accession>
<evidence type="ECO:0008006" key="5">
    <source>
        <dbReference type="Google" id="ProtNLM"/>
    </source>
</evidence>
<keyword evidence="4" id="KW-1185">Reference proteome</keyword>
<feature type="region of interest" description="Disordered" evidence="1">
    <location>
        <begin position="1"/>
        <end position="20"/>
    </location>
</feature>
<evidence type="ECO:0000313" key="4">
    <source>
        <dbReference type="Proteomes" id="UP000469185"/>
    </source>
</evidence>
<sequence>MTAPEWLDVRSEPSAPEFDGLAPGSTVEWLAIVTNTAAERASLALTVIGDDTPLTGIDGLQLEIESCPGDWISSPEQRGPYSCTGDTSTVRALSAVGGDEAIPLPDIGSGETREYLARATLPADTGNDLQAQDGQIRLNFTSTMGTDGPDIPDTGADLGLLLILAVLAVAAGLTLRTLRVPHRRGSRPPARG</sequence>
<dbReference type="EMBL" id="JAAGOB010000001">
    <property type="protein sequence ID" value="NED93883.1"/>
    <property type="molecule type" value="Genomic_DNA"/>
</dbReference>
<reference evidence="3 4" key="1">
    <citation type="submission" date="2020-02" db="EMBL/GenBank/DDBJ databases">
        <authorList>
            <person name="Li X.-J."/>
            <person name="Feng X.-M."/>
        </authorList>
    </citation>
    <scope>NUCLEOTIDE SEQUENCE [LARGE SCALE GENOMIC DNA]</scope>
    <source>
        <strain evidence="3 4">CGMCC 4.7225</strain>
    </source>
</reference>
<evidence type="ECO:0000256" key="1">
    <source>
        <dbReference type="SAM" id="MobiDB-lite"/>
    </source>
</evidence>
<comment type="caution">
    <text evidence="3">The sequence shown here is derived from an EMBL/GenBank/DDBJ whole genome shotgun (WGS) entry which is preliminary data.</text>
</comment>
<keyword evidence="2" id="KW-1133">Transmembrane helix</keyword>
<feature type="transmembrane region" description="Helical" evidence="2">
    <location>
        <begin position="158"/>
        <end position="178"/>
    </location>
</feature>
<keyword evidence="2" id="KW-0472">Membrane</keyword>
<keyword evidence="2" id="KW-0812">Transmembrane</keyword>
<dbReference type="Proteomes" id="UP000469185">
    <property type="component" value="Unassembled WGS sequence"/>
</dbReference>
<evidence type="ECO:0000313" key="3">
    <source>
        <dbReference type="EMBL" id="NED93883.1"/>
    </source>
</evidence>
<dbReference type="RefSeq" id="WP_163815174.1">
    <property type="nucleotide sequence ID" value="NZ_JAAGOB010000001.1"/>
</dbReference>
<dbReference type="AlphaFoldDB" id="A0A6N9YFX0"/>
<organism evidence="3 4">
    <name type="scientific">Phytoactinopolyspora alkaliphila</name>
    <dbReference type="NCBI Taxonomy" id="1783498"/>
    <lineage>
        <taxon>Bacteria</taxon>
        <taxon>Bacillati</taxon>
        <taxon>Actinomycetota</taxon>
        <taxon>Actinomycetes</taxon>
        <taxon>Jiangellales</taxon>
        <taxon>Jiangellaceae</taxon>
        <taxon>Phytoactinopolyspora</taxon>
    </lineage>
</organism>
<name>A0A6N9YFX0_9ACTN</name>
<proteinExistence type="predicted"/>
<evidence type="ECO:0000256" key="2">
    <source>
        <dbReference type="SAM" id="Phobius"/>
    </source>
</evidence>
<protein>
    <recommendedName>
        <fullName evidence="5">LPXTG cell wall anchor domain-containing protein</fullName>
    </recommendedName>
</protein>